<feature type="signal peptide" evidence="1">
    <location>
        <begin position="1"/>
        <end position="29"/>
    </location>
</feature>
<sequence length="431" mass="48114">MNPLSRQITLVVVLVAVCLAVLLPGAAYAAEGDTVQTIRVDIAANPPATPRVLRRIEASVKTVGQRLLVGKKTELISQSHQTYEALMQEVLDRVLVGYSVQQVAITPGVATKVAIVLEPWGERVRAVQVNIEFSAVDKLFIPLLRDELGDLAASINGILLGLPVDSLEWADTVAKNSIRELVEARLPEYRAAVDIVPGEQTQVRLVFSPVGAVVREAMVSLRSDSMPNLLLYEMKPDVEAFAKALRGLPTEFVSRKQLELTGQLEQIALSHPYSQSYLLNVRGELIPGPDTQIHLQLESRKYRVNAEARLDMGRDNANTSGHLHAGKFVSPEDELFVEVELITNTMQWQFSPGWGHQIGPNTVVGARFNVTDNSRYAWLEHRFGDNWRLRFDRSSEKDDDEIGLRYKLHDFLSAELVHRPHENFIRVIGQL</sequence>
<proteinExistence type="predicted"/>
<name>A0A154BQY5_ANASB</name>
<gene>
    <name evidence="2" type="ORF">AXX12_07995</name>
</gene>
<dbReference type="STRING" id="1794912.AXX12_07995"/>
<keyword evidence="3" id="KW-1185">Reference proteome</keyword>
<evidence type="ECO:0000256" key="1">
    <source>
        <dbReference type="SAM" id="SignalP"/>
    </source>
</evidence>
<dbReference type="AlphaFoldDB" id="A0A154BQY5"/>
<evidence type="ECO:0000313" key="3">
    <source>
        <dbReference type="Proteomes" id="UP000076268"/>
    </source>
</evidence>
<feature type="chain" id="PRO_5007594904" evidence="1">
    <location>
        <begin position="30"/>
        <end position="431"/>
    </location>
</feature>
<comment type="caution">
    <text evidence="2">The sequence shown here is derived from an EMBL/GenBank/DDBJ whole genome shotgun (WGS) entry which is preliminary data.</text>
</comment>
<organism evidence="2 3">
    <name type="scientific">Anaerosporomusa subterranea</name>
    <dbReference type="NCBI Taxonomy" id="1794912"/>
    <lineage>
        <taxon>Bacteria</taxon>
        <taxon>Bacillati</taxon>
        <taxon>Bacillota</taxon>
        <taxon>Negativicutes</taxon>
        <taxon>Acetonemataceae</taxon>
        <taxon>Anaerosporomusa</taxon>
    </lineage>
</organism>
<keyword evidence="1" id="KW-0732">Signal</keyword>
<reference evidence="2 3" key="1">
    <citation type="submission" date="2016-02" db="EMBL/GenBank/DDBJ databases">
        <title>Anaerosporomusa subterraneum gen. nov., sp. nov., a spore-forming obligate anaerobe isolated from saprolite.</title>
        <authorList>
            <person name="Choi J.K."/>
            <person name="Shah M."/>
            <person name="Yee N."/>
        </authorList>
    </citation>
    <scope>NUCLEOTIDE SEQUENCE [LARGE SCALE GENOMIC DNA]</scope>
    <source>
        <strain evidence="2 3">RU4</strain>
    </source>
</reference>
<dbReference type="EMBL" id="LSGP01000017">
    <property type="protein sequence ID" value="KYZ76367.1"/>
    <property type="molecule type" value="Genomic_DNA"/>
</dbReference>
<evidence type="ECO:0000313" key="2">
    <source>
        <dbReference type="EMBL" id="KYZ76367.1"/>
    </source>
</evidence>
<protein>
    <submittedName>
        <fullName evidence="2">Uncharacterized protein</fullName>
    </submittedName>
</protein>
<dbReference type="Proteomes" id="UP000076268">
    <property type="component" value="Unassembled WGS sequence"/>
</dbReference>
<accession>A0A154BQY5</accession>